<reference evidence="2" key="1">
    <citation type="journal article" date="2019" name="Int. J. Syst. Evol. Microbiol.">
        <title>The Global Catalogue of Microorganisms (GCM) 10K type strain sequencing project: providing services to taxonomists for standard genome sequencing and annotation.</title>
        <authorList>
            <consortium name="The Broad Institute Genomics Platform"/>
            <consortium name="The Broad Institute Genome Sequencing Center for Infectious Disease"/>
            <person name="Wu L."/>
            <person name="Ma J."/>
        </authorList>
    </citation>
    <scope>NUCLEOTIDE SEQUENCE [LARGE SCALE GENOMIC DNA]</scope>
    <source>
        <strain evidence="2">CCM 8937</strain>
    </source>
</reference>
<dbReference type="RefSeq" id="WP_164509199.1">
    <property type="nucleotide sequence ID" value="NZ_JBHTOH010000037.1"/>
</dbReference>
<evidence type="ECO:0000313" key="1">
    <source>
        <dbReference type="EMBL" id="MFD1411229.1"/>
    </source>
</evidence>
<proteinExistence type="predicted"/>
<dbReference type="Proteomes" id="UP001597191">
    <property type="component" value="Unassembled WGS sequence"/>
</dbReference>
<sequence length="79" mass="8787">MEDVVVSRQIIVGALALTIRPVFETFAERLKSVSAAFHNQNACNGVSTSSVYRHVNHDENQKTTLIPDFFKSVIKVVVI</sequence>
<gene>
    <name evidence="1" type="ORF">ACFQ4R_06395</name>
</gene>
<dbReference type="EMBL" id="JBHTOH010000037">
    <property type="protein sequence ID" value="MFD1411229.1"/>
    <property type="molecule type" value="Genomic_DNA"/>
</dbReference>
<evidence type="ECO:0000313" key="2">
    <source>
        <dbReference type="Proteomes" id="UP001597191"/>
    </source>
</evidence>
<comment type="caution">
    <text evidence="1">The sequence shown here is derived from an EMBL/GenBank/DDBJ whole genome shotgun (WGS) entry which is preliminary data.</text>
</comment>
<keyword evidence="2" id="KW-1185">Reference proteome</keyword>
<name>A0ABW4BMT0_9LACO</name>
<organism evidence="1 2">
    <name type="scientific">Lapidilactobacillus gannanensis</name>
    <dbReference type="NCBI Taxonomy" id="2486002"/>
    <lineage>
        <taxon>Bacteria</taxon>
        <taxon>Bacillati</taxon>
        <taxon>Bacillota</taxon>
        <taxon>Bacilli</taxon>
        <taxon>Lactobacillales</taxon>
        <taxon>Lactobacillaceae</taxon>
        <taxon>Lapidilactobacillus</taxon>
    </lineage>
</organism>
<protein>
    <submittedName>
        <fullName evidence="1">Uncharacterized protein</fullName>
    </submittedName>
</protein>
<accession>A0ABW4BMT0</accession>